<protein>
    <recommendedName>
        <fullName evidence="3">protein-L-isoaspartate(D-aspartate) O-methyltransferase</fullName>
        <ecNumber evidence="3">2.1.1.77</ecNumber>
    </recommendedName>
</protein>
<evidence type="ECO:0000256" key="3">
    <source>
        <dbReference type="ARBA" id="ARBA00011890"/>
    </source>
</evidence>
<dbReference type="GO" id="GO:0005737">
    <property type="term" value="C:cytoplasm"/>
    <property type="evidence" value="ECO:0007669"/>
    <property type="project" value="UniProtKB-SubCell"/>
</dbReference>
<dbReference type="Pfam" id="PF01135">
    <property type="entry name" value="PCMT"/>
    <property type="match status" value="1"/>
</dbReference>
<keyword evidence="5" id="KW-0489">Methyltransferase</keyword>
<comment type="caution">
    <text evidence="10">The sequence shown here is derived from an EMBL/GenBank/DDBJ whole genome shotgun (WGS) entry which is preliminary data.</text>
</comment>
<dbReference type="InterPro" id="IPR029063">
    <property type="entry name" value="SAM-dependent_MTases_sf"/>
</dbReference>
<dbReference type="GO" id="GO:0004719">
    <property type="term" value="F:protein-L-isoaspartate (D-aspartate) O-methyltransferase activity"/>
    <property type="evidence" value="ECO:0007669"/>
    <property type="project" value="UniProtKB-EC"/>
</dbReference>
<evidence type="ECO:0000256" key="8">
    <source>
        <dbReference type="SAM" id="MobiDB-lite"/>
    </source>
</evidence>
<evidence type="ECO:0000256" key="5">
    <source>
        <dbReference type="ARBA" id="ARBA00022603"/>
    </source>
</evidence>
<evidence type="ECO:0000256" key="4">
    <source>
        <dbReference type="ARBA" id="ARBA00022490"/>
    </source>
</evidence>
<dbReference type="Proteomes" id="UP000624404">
    <property type="component" value="Unassembled WGS sequence"/>
</dbReference>
<feature type="region of interest" description="Disordered" evidence="8">
    <location>
        <begin position="172"/>
        <end position="192"/>
    </location>
</feature>
<accession>A0A8H2VQW2</accession>
<comment type="subcellular location">
    <subcellularLocation>
        <location evidence="1">Cytoplasm</location>
    </subcellularLocation>
</comment>
<evidence type="ECO:0000313" key="10">
    <source>
        <dbReference type="EMBL" id="CAD6443053.1"/>
    </source>
</evidence>
<keyword evidence="9" id="KW-0732">Signal</keyword>
<dbReference type="PANTHER" id="PTHR11579:SF0">
    <property type="entry name" value="PROTEIN-L-ISOASPARTATE(D-ASPARTATE) O-METHYLTRANSFERASE"/>
    <property type="match status" value="1"/>
</dbReference>
<evidence type="ECO:0000256" key="1">
    <source>
        <dbReference type="ARBA" id="ARBA00004496"/>
    </source>
</evidence>
<dbReference type="EC" id="2.1.1.77" evidence="3"/>
<evidence type="ECO:0000256" key="9">
    <source>
        <dbReference type="SAM" id="SignalP"/>
    </source>
</evidence>
<feature type="chain" id="PRO_5034584951" description="protein-L-isoaspartate(D-aspartate) O-methyltransferase" evidence="9">
    <location>
        <begin position="29"/>
        <end position="321"/>
    </location>
</feature>
<dbReference type="PANTHER" id="PTHR11579">
    <property type="entry name" value="PROTEIN-L-ISOASPARTATE O-METHYLTRANSFERASE"/>
    <property type="match status" value="1"/>
</dbReference>
<evidence type="ECO:0000256" key="2">
    <source>
        <dbReference type="ARBA" id="ARBA00005369"/>
    </source>
</evidence>
<dbReference type="GO" id="GO:0032259">
    <property type="term" value="P:methylation"/>
    <property type="evidence" value="ECO:0007669"/>
    <property type="project" value="UniProtKB-KW"/>
</dbReference>
<keyword evidence="6" id="KW-0808">Transferase</keyword>
<sequence length="321" mass="35687">MKIPKLTTHSLTFLIPILIFHQTDPTNAILQVSTKITLSPINLLTYLPRFAHINDTEARQEITHHNTMAWTCSGRSNGELISKMWNARLILSERVRDAMISVDRAHFTPSQHLAYEDSPQSIGYSATISAPHMHASALENLLPFLGEGKRVLDVGSGSGYLTAVMAELVFPSTSSSSSDTSSERPGDVKKKSGKVVGLEHIRALRNIGETNMMKSEKGRKWLQEKKVEFVVGDGRQGWIDPDGEEGWDAIHVGAAAMEIHEALIQQLRCPGRMFIPVEDSKGLGQYIWLVDKDREGKVSEEKLYGVRYVPLTDAPRTISDL</sequence>
<comment type="similarity">
    <text evidence="2">Belongs to the methyltransferase superfamily. L-isoaspartyl/D-aspartyl protein methyltransferase family.</text>
</comment>
<dbReference type="EMBL" id="CAJHIA010000009">
    <property type="protein sequence ID" value="CAD6443053.1"/>
    <property type="molecule type" value="Genomic_DNA"/>
</dbReference>
<keyword evidence="11" id="KW-1185">Reference proteome</keyword>
<dbReference type="InterPro" id="IPR000682">
    <property type="entry name" value="PCMT"/>
</dbReference>
<dbReference type="SUPFAM" id="SSF53335">
    <property type="entry name" value="S-adenosyl-L-methionine-dependent methyltransferases"/>
    <property type="match status" value="1"/>
</dbReference>
<evidence type="ECO:0000313" key="11">
    <source>
        <dbReference type="Proteomes" id="UP000624404"/>
    </source>
</evidence>
<evidence type="ECO:0000256" key="7">
    <source>
        <dbReference type="ARBA" id="ARBA00022691"/>
    </source>
</evidence>
<feature type="signal peptide" evidence="9">
    <location>
        <begin position="1"/>
        <end position="28"/>
    </location>
</feature>
<feature type="compositionally biased region" description="Basic and acidic residues" evidence="8">
    <location>
        <begin position="181"/>
        <end position="190"/>
    </location>
</feature>
<reference evidence="10" key="1">
    <citation type="submission" date="2020-10" db="EMBL/GenBank/DDBJ databases">
        <authorList>
            <person name="Kusch S."/>
        </authorList>
    </citation>
    <scope>NUCLEOTIDE SEQUENCE</scope>
    <source>
        <strain evidence="10">SwB9</strain>
    </source>
</reference>
<keyword evidence="7" id="KW-0949">S-adenosyl-L-methionine</keyword>
<dbReference type="OrthoDB" id="73890at2759"/>
<proteinExistence type="inferred from homology"/>
<keyword evidence="4" id="KW-0963">Cytoplasm</keyword>
<dbReference type="AlphaFoldDB" id="A0A8H2VQW2"/>
<gene>
    <name evidence="10" type="ORF">SCLTRI_LOCUS2845</name>
</gene>
<organism evidence="10 11">
    <name type="scientific">Sclerotinia trifoliorum</name>
    <dbReference type="NCBI Taxonomy" id="28548"/>
    <lineage>
        <taxon>Eukaryota</taxon>
        <taxon>Fungi</taxon>
        <taxon>Dikarya</taxon>
        <taxon>Ascomycota</taxon>
        <taxon>Pezizomycotina</taxon>
        <taxon>Leotiomycetes</taxon>
        <taxon>Helotiales</taxon>
        <taxon>Sclerotiniaceae</taxon>
        <taxon>Sclerotinia</taxon>
    </lineage>
</organism>
<name>A0A8H2VQW2_9HELO</name>
<dbReference type="Gene3D" id="3.40.50.150">
    <property type="entry name" value="Vaccinia Virus protein VP39"/>
    <property type="match status" value="1"/>
</dbReference>
<dbReference type="CDD" id="cd02440">
    <property type="entry name" value="AdoMet_MTases"/>
    <property type="match status" value="1"/>
</dbReference>
<evidence type="ECO:0000256" key="6">
    <source>
        <dbReference type="ARBA" id="ARBA00022679"/>
    </source>
</evidence>